<dbReference type="EMBL" id="BQNB010011348">
    <property type="protein sequence ID" value="GJS89420.1"/>
    <property type="molecule type" value="Genomic_DNA"/>
</dbReference>
<feature type="compositionally biased region" description="Gly residues" evidence="1">
    <location>
        <begin position="20"/>
        <end position="33"/>
    </location>
</feature>
<comment type="caution">
    <text evidence="2">The sequence shown here is derived from an EMBL/GenBank/DDBJ whole genome shotgun (WGS) entry which is preliminary data.</text>
</comment>
<gene>
    <name evidence="2" type="ORF">Tco_0772056</name>
</gene>
<dbReference type="Proteomes" id="UP001151760">
    <property type="component" value="Unassembled WGS sequence"/>
</dbReference>
<evidence type="ECO:0000256" key="1">
    <source>
        <dbReference type="SAM" id="MobiDB-lite"/>
    </source>
</evidence>
<proteinExistence type="predicted"/>
<keyword evidence="3" id="KW-1185">Reference proteome</keyword>
<reference evidence="2" key="2">
    <citation type="submission" date="2022-01" db="EMBL/GenBank/DDBJ databases">
        <authorList>
            <person name="Yamashiro T."/>
            <person name="Shiraishi A."/>
            <person name="Satake H."/>
            <person name="Nakayama K."/>
        </authorList>
    </citation>
    <scope>NUCLEOTIDE SEQUENCE</scope>
</reference>
<reference evidence="2" key="1">
    <citation type="journal article" date="2022" name="Int. J. Mol. Sci.">
        <title>Draft Genome of Tanacetum Coccineum: Genomic Comparison of Closely Related Tanacetum-Family Plants.</title>
        <authorList>
            <person name="Yamashiro T."/>
            <person name="Shiraishi A."/>
            <person name="Nakayama K."/>
            <person name="Satake H."/>
        </authorList>
    </citation>
    <scope>NUCLEOTIDE SEQUENCE</scope>
</reference>
<accession>A0ABQ4ZHR9</accession>
<organism evidence="2 3">
    <name type="scientific">Tanacetum coccineum</name>
    <dbReference type="NCBI Taxonomy" id="301880"/>
    <lineage>
        <taxon>Eukaryota</taxon>
        <taxon>Viridiplantae</taxon>
        <taxon>Streptophyta</taxon>
        <taxon>Embryophyta</taxon>
        <taxon>Tracheophyta</taxon>
        <taxon>Spermatophyta</taxon>
        <taxon>Magnoliopsida</taxon>
        <taxon>eudicotyledons</taxon>
        <taxon>Gunneridae</taxon>
        <taxon>Pentapetalae</taxon>
        <taxon>asterids</taxon>
        <taxon>campanulids</taxon>
        <taxon>Asterales</taxon>
        <taxon>Asteraceae</taxon>
        <taxon>Asteroideae</taxon>
        <taxon>Anthemideae</taxon>
        <taxon>Anthemidinae</taxon>
        <taxon>Tanacetum</taxon>
    </lineage>
</organism>
<feature type="region of interest" description="Disordered" evidence="1">
    <location>
        <begin position="105"/>
        <end position="137"/>
    </location>
</feature>
<name>A0ABQ4ZHR9_9ASTR</name>
<feature type="region of interest" description="Disordered" evidence="1">
    <location>
        <begin position="20"/>
        <end position="72"/>
    </location>
</feature>
<feature type="compositionally biased region" description="Gly residues" evidence="1">
    <location>
        <begin position="41"/>
        <end position="50"/>
    </location>
</feature>
<feature type="compositionally biased region" description="Basic and acidic residues" evidence="1">
    <location>
        <begin position="117"/>
        <end position="137"/>
    </location>
</feature>
<evidence type="ECO:0000313" key="3">
    <source>
        <dbReference type="Proteomes" id="UP001151760"/>
    </source>
</evidence>
<evidence type="ECO:0000313" key="2">
    <source>
        <dbReference type="EMBL" id="GJS89420.1"/>
    </source>
</evidence>
<protein>
    <submittedName>
        <fullName evidence="2">Uncharacterized protein</fullName>
    </submittedName>
</protein>
<sequence length="137" mass="14752">MVLRGLPLLFAWGEGGVTSRGGGRIQGEYGGWGELREGEWGTRGGGGGNSEDGREVGGATAEEGDNGSGRRRGRWRGWRGDVCRGRWRGRSGRWWGGVVVEGRRASEEGGRTVGEGECDRVSGEAEVRRQERGYRGG</sequence>